<reference evidence="1 2" key="1">
    <citation type="submission" date="2008-06" db="EMBL/GenBank/DDBJ databases">
        <authorList>
            <person name="Donis-Keller H."/>
            <person name="Houtz J.M."/>
            <person name="Paladin E.C."/>
            <person name="Jacobs-Sera D."/>
            <person name="Hendrix R.W."/>
            <person name="Hatfull G.F."/>
        </authorList>
    </citation>
    <scope>NUCLEOTIDE SEQUENCE [LARGE SCALE GENOMIC DNA]</scope>
</reference>
<dbReference type="EMBL" id="EU816588">
    <property type="protein sequence ID" value="ACF33950.1"/>
    <property type="molecule type" value="Genomic_DNA"/>
</dbReference>
<gene>
    <name evidence="1" type="ORF">Porky_135</name>
</gene>
<organism evidence="1 2">
    <name type="scientific">Mycobacterium phage Porky</name>
    <dbReference type="NCBI Taxonomy" id="2914015"/>
    <lineage>
        <taxon>Viruses</taxon>
        <taxon>Duplodnaviria</taxon>
        <taxon>Heunggongvirae</taxon>
        <taxon>Uroviricota</taxon>
        <taxon>Caudoviricetes</taxon>
        <taxon>Kostyavirus</taxon>
        <taxon>Kostyavirus porky</taxon>
    </lineage>
</organism>
<dbReference type="GeneID" id="6470092"/>
<sequence>MRLGCDMKTAIEALFQAMVSDGWFTMSNGDVESSTGFFAYVTNTPAELADIRREFSEVIEAYGNPADEDIVGSFLTVEDSQGFIHITRYASDEEARKAYNGLEYRYERWLELAEG</sequence>
<protein>
    <submittedName>
        <fullName evidence="1">Uncharacterized protein</fullName>
    </submittedName>
</protein>
<dbReference type="KEGG" id="vg:6470092"/>
<keyword evidence="2" id="KW-1185">Reference proteome</keyword>
<name>B5A695_9CAUD</name>
<dbReference type="OrthoDB" id="14757at10239"/>
<evidence type="ECO:0000313" key="1">
    <source>
        <dbReference type="EMBL" id="ACF33950.1"/>
    </source>
</evidence>
<proteinExistence type="predicted"/>
<accession>B5A695</accession>
<dbReference type="RefSeq" id="YP_002014454.1">
    <property type="nucleotide sequence ID" value="NC_011055.1"/>
</dbReference>
<dbReference type="Proteomes" id="UP000002723">
    <property type="component" value="Segment"/>
</dbReference>
<evidence type="ECO:0000313" key="2">
    <source>
        <dbReference type="Proteomes" id="UP000002723"/>
    </source>
</evidence>